<gene>
    <name evidence="2" type="ORF">IAC96_04630</name>
</gene>
<keyword evidence="1" id="KW-0472">Membrane</keyword>
<accession>A0A9D1EE32</accession>
<dbReference type="Pfam" id="PF06161">
    <property type="entry name" value="DUF975"/>
    <property type="match status" value="1"/>
</dbReference>
<dbReference type="EMBL" id="DVHN01000052">
    <property type="protein sequence ID" value="HIR88218.1"/>
    <property type="molecule type" value="Genomic_DNA"/>
</dbReference>
<keyword evidence="1" id="KW-0812">Transmembrane</keyword>
<organism evidence="2 3">
    <name type="scientific">Candidatus Fimimorpha faecalis</name>
    <dbReference type="NCBI Taxonomy" id="2840824"/>
    <lineage>
        <taxon>Bacteria</taxon>
        <taxon>Bacillati</taxon>
        <taxon>Bacillota</taxon>
        <taxon>Clostridia</taxon>
        <taxon>Eubacteriales</taxon>
        <taxon>Candidatus Fimimorpha</taxon>
    </lineage>
</organism>
<dbReference type="PANTHER" id="PTHR40076">
    <property type="entry name" value="MEMBRANE PROTEIN-RELATED"/>
    <property type="match status" value="1"/>
</dbReference>
<sequence>MSWERAELKRRAKIALKRNYWRCVLVAFILILLSGNTNNSTTSRINRNVESIVGTESTTSMNSIKREYQDILLDQVPIPFVYFWRIVTPILIIFIVLIGIVLNIFIVEPLMVGEKSFFIKNTAGKAKVGNLLVPFRNGNYGTIVVTCFLRNLFNFLWCLLLIVPGIVKMYEYRMIPYLLADDPKLSRQDAFRISKEMMDGQKLDTFVLDLSFLGWSILGTLTFGLLAIFFVNPYWRATNAELYLKLKQNYMDYHR</sequence>
<evidence type="ECO:0000313" key="2">
    <source>
        <dbReference type="EMBL" id="HIR88218.1"/>
    </source>
</evidence>
<dbReference type="InterPro" id="IPR010380">
    <property type="entry name" value="DUF975"/>
</dbReference>
<dbReference type="AlphaFoldDB" id="A0A9D1EE32"/>
<reference evidence="2" key="1">
    <citation type="submission" date="2020-10" db="EMBL/GenBank/DDBJ databases">
        <authorList>
            <person name="Gilroy R."/>
        </authorList>
    </citation>
    <scope>NUCLEOTIDE SEQUENCE</scope>
    <source>
        <strain evidence="2">ChiW13-3771</strain>
    </source>
</reference>
<feature type="transmembrane region" description="Helical" evidence="1">
    <location>
        <begin position="152"/>
        <end position="170"/>
    </location>
</feature>
<protein>
    <submittedName>
        <fullName evidence="2">DUF975 family protein</fullName>
    </submittedName>
</protein>
<keyword evidence="1" id="KW-1133">Transmembrane helix</keyword>
<feature type="transmembrane region" description="Helical" evidence="1">
    <location>
        <begin position="82"/>
        <end position="106"/>
    </location>
</feature>
<evidence type="ECO:0000256" key="1">
    <source>
        <dbReference type="SAM" id="Phobius"/>
    </source>
</evidence>
<feature type="transmembrane region" description="Helical" evidence="1">
    <location>
        <begin position="20"/>
        <end position="37"/>
    </location>
</feature>
<reference evidence="2" key="2">
    <citation type="journal article" date="2021" name="PeerJ">
        <title>Extensive microbial diversity within the chicken gut microbiome revealed by metagenomics and culture.</title>
        <authorList>
            <person name="Gilroy R."/>
            <person name="Ravi A."/>
            <person name="Getino M."/>
            <person name="Pursley I."/>
            <person name="Horton D.L."/>
            <person name="Alikhan N.F."/>
            <person name="Baker D."/>
            <person name="Gharbi K."/>
            <person name="Hall N."/>
            <person name="Watson M."/>
            <person name="Adriaenssens E.M."/>
            <person name="Foster-Nyarko E."/>
            <person name="Jarju S."/>
            <person name="Secka A."/>
            <person name="Antonio M."/>
            <person name="Oren A."/>
            <person name="Chaudhuri R.R."/>
            <person name="La Ragione R."/>
            <person name="Hildebrand F."/>
            <person name="Pallen M.J."/>
        </authorList>
    </citation>
    <scope>NUCLEOTIDE SEQUENCE</scope>
    <source>
        <strain evidence="2">ChiW13-3771</strain>
    </source>
</reference>
<comment type="caution">
    <text evidence="2">The sequence shown here is derived from an EMBL/GenBank/DDBJ whole genome shotgun (WGS) entry which is preliminary data.</text>
</comment>
<evidence type="ECO:0000313" key="3">
    <source>
        <dbReference type="Proteomes" id="UP000824201"/>
    </source>
</evidence>
<feature type="transmembrane region" description="Helical" evidence="1">
    <location>
        <begin position="212"/>
        <end position="235"/>
    </location>
</feature>
<proteinExistence type="predicted"/>
<dbReference type="Proteomes" id="UP000824201">
    <property type="component" value="Unassembled WGS sequence"/>
</dbReference>
<dbReference type="PANTHER" id="PTHR40076:SF1">
    <property type="entry name" value="MEMBRANE PROTEIN"/>
    <property type="match status" value="1"/>
</dbReference>
<name>A0A9D1EE32_9FIRM</name>